<reference evidence="1" key="1">
    <citation type="submission" date="2018-02" db="EMBL/GenBank/DDBJ databases">
        <title>Rhizophora mucronata_Transcriptome.</title>
        <authorList>
            <person name="Meera S.P."/>
            <person name="Sreeshan A."/>
            <person name="Augustine A."/>
        </authorList>
    </citation>
    <scope>NUCLEOTIDE SEQUENCE</scope>
    <source>
        <tissue evidence="1">Leaf</tissue>
    </source>
</reference>
<sequence>MFLFDCLCFLSRSIKICLVRLIYSHFLNVYTTLTIDIILLEKDIIELFTVKTQMDWVLC</sequence>
<evidence type="ECO:0000313" key="1">
    <source>
        <dbReference type="EMBL" id="MBX47608.1"/>
    </source>
</evidence>
<dbReference type="AlphaFoldDB" id="A0A2P2NYL4"/>
<organism evidence="1">
    <name type="scientific">Rhizophora mucronata</name>
    <name type="common">Asiatic mangrove</name>
    <dbReference type="NCBI Taxonomy" id="61149"/>
    <lineage>
        <taxon>Eukaryota</taxon>
        <taxon>Viridiplantae</taxon>
        <taxon>Streptophyta</taxon>
        <taxon>Embryophyta</taxon>
        <taxon>Tracheophyta</taxon>
        <taxon>Spermatophyta</taxon>
        <taxon>Magnoliopsida</taxon>
        <taxon>eudicotyledons</taxon>
        <taxon>Gunneridae</taxon>
        <taxon>Pentapetalae</taxon>
        <taxon>rosids</taxon>
        <taxon>fabids</taxon>
        <taxon>Malpighiales</taxon>
        <taxon>Rhizophoraceae</taxon>
        <taxon>Rhizophora</taxon>
    </lineage>
</organism>
<dbReference type="EMBL" id="GGEC01067124">
    <property type="protein sequence ID" value="MBX47608.1"/>
    <property type="molecule type" value="Transcribed_RNA"/>
</dbReference>
<accession>A0A2P2NYL4</accession>
<proteinExistence type="predicted"/>
<protein>
    <submittedName>
        <fullName evidence="1">Uncharacterized protein</fullName>
    </submittedName>
</protein>
<name>A0A2P2NYL4_RHIMU</name>